<organism evidence="1 2">
    <name type="scientific">Dromaius novaehollandiae</name>
    <name type="common">Emu</name>
    <dbReference type="NCBI Taxonomy" id="8790"/>
    <lineage>
        <taxon>Eukaryota</taxon>
        <taxon>Metazoa</taxon>
        <taxon>Chordata</taxon>
        <taxon>Craniata</taxon>
        <taxon>Vertebrata</taxon>
        <taxon>Euteleostomi</taxon>
        <taxon>Archelosauria</taxon>
        <taxon>Archosauria</taxon>
        <taxon>Dinosauria</taxon>
        <taxon>Saurischia</taxon>
        <taxon>Theropoda</taxon>
        <taxon>Coelurosauria</taxon>
        <taxon>Aves</taxon>
        <taxon>Palaeognathae</taxon>
        <taxon>Casuariiformes</taxon>
        <taxon>Dromaiidae</taxon>
        <taxon>Dromaius</taxon>
    </lineage>
</organism>
<keyword evidence="2" id="KW-1185">Reference proteome</keyword>
<dbReference type="PANTHER" id="PTHR28457">
    <property type="entry name" value="COILED-COIL DOMAIN-CONTAINING PROTEIN 189"/>
    <property type="match status" value="1"/>
</dbReference>
<dbReference type="Proteomes" id="UP000694423">
    <property type="component" value="Unplaced"/>
</dbReference>
<accession>A0A8C4P8N0</accession>
<sequence>MVLLSAVGVRAVVQLQWEEGRQLLRELLGWEPFDEDCDLRRSIRLDILYNSIMFAARKGLSWAAVATVGKIAEELLEEMKGEGELSWCDLV</sequence>
<dbReference type="AlphaFoldDB" id="A0A8C4P8N0"/>
<reference evidence="1" key="1">
    <citation type="submission" date="2025-08" db="UniProtKB">
        <authorList>
            <consortium name="Ensembl"/>
        </authorList>
    </citation>
    <scope>IDENTIFICATION</scope>
</reference>
<dbReference type="PANTHER" id="PTHR28457:SF2">
    <property type="entry name" value="SIMILAR TO 4930578I06RIK PROTEIN"/>
    <property type="match status" value="1"/>
</dbReference>
<dbReference type="InterPro" id="IPR032727">
    <property type="entry name" value="CLAMP"/>
</dbReference>
<reference evidence="1" key="2">
    <citation type="submission" date="2025-09" db="UniProtKB">
        <authorList>
            <consortium name="Ensembl"/>
        </authorList>
    </citation>
    <scope>IDENTIFICATION</scope>
</reference>
<evidence type="ECO:0000313" key="1">
    <source>
        <dbReference type="Ensembl" id="ENSDNVP00000014846.1"/>
    </source>
</evidence>
<protein>
    <submittedName>
        <fullName evidence="1">Uncharacterized protein</fullName>
    </submittedName>
</protein>
<evidence type="ECO:0000313" key="2">
    <source>
        <dbReference type="Proteomes" id="UP000694423"/>
    </source>
</evidence>
<proteinExistence type="predicted"/>
<name>A0A8C4P8N0_DRONO</name>
<dbReference type="Ensembl" id="ENSDNVT00000017832.1">
    <property type="protein sequence ID" value="ENSDNVP00000014846.1"/>
    <property type="gene ID" value="ENSDNVG00000010447.1"/>
</dbReference>